<feature type="region of interest" description="Disordered" evidence="3">
    <location>
        <begin position="1"/>
        <end position="36"/>
    </location>
</feature>
<evidence type="ECO:0000256" key="3">
    <source>
        <dbReference type="SAM" id="MobiDB-lite"/>
    </source>
</evidence>
<evidence type="ECO:0000256" key="1">
    <source>
        <dbReference type="ARBA" id="ARBA00023054"/>
    </source>
</evidence>
<gene>
    <name evidence="5" type="ORF">H4Q32_010875</name>
</gene>
<feature type="coiled-coil region" evidence="2">
    <location>
        <begin position="189"/>
        <end position="267"/>
    </location>
</feature>
<dbReference type="EMBL" id="JACTAM010000017">
    <property type="protein sequence ID" value="KAI2654215.1"/>
    <property type="molecule type" value="Genomic_DNA"/>
</dbReference>
<feature type="coiled-coil region" evidence="2">
    <location>
        <begin position="68"/>
        <end position="141"/>
    </location>
</feature>
<evidence type="ECO:0000313" key="6">
    <source>
        <dbReference type="Proteomes" id="UP000830375"/>
    </source>
</evidence>
<feature type="region of interest" description="Disordered" evidence="3">
    <location>
        <begin position="1050"/>
        <end position="1099"/>
    </location>
</feature>
<comment type="caution">
    <text evidence="5">The sequence shown here is derived from an EMBL/GenBank/DDBJ whole genome shotgun (WGS) entry which is preliminary data.</text>
</comment>
<protein>
    <submittedName>
        <fullName evidence="5">Protein FAM184A</fullName>
    </submittedName>
</protein>
<reference evidence="5 6" key="1">
    <citation type="submission" date="2022-01" db="EMBL/GenBank/DDBJ databases">
        <title>A high-quality chromosome-level genome assembly of rohu carp, Labeo rohita.</title>
        <authorList>
            <person name="Arick M.A. II"/>
            <person name="Hsu C.-Y."/>
            <person name="Magbanua Z."/>
            <person name="Pechanova O."/>
            <person name="Grover C."/>
            <person name="Miller E."/>
            <person name="Thrash A."/>
            <person name="Ezzel L."/>
            <person name="Alam S."/>
            <person name="Benzie J."/>
            <person name="Hamilton M."/>
            <person name="Karsi A."/>
            <person name="Lawrence M.L."/>
            <person name="Peterson D.G."/>
        </authorList>
    </citation>
    <scope>NUCLEOTIDE SEQUENCE [LARGE SCALE GENOMIC DNA]</scope>
    <source>
        <strain evidence="6">BAU-BD-2019</strain>
        <tissue evidence="5">Blood</tissue>
    </source>
</reference>
<feature type="domain" description="Protein FAM184A/B N-terminal" evidence="4">
    <location>
        <begin position="67"/>
        <end position="277"/>
    </location>
</feature>
<feature type="coiled-coil region" evidence="2">
    <location>
        <begin position="684"/>
        <end position="781"/>
    </location>
</feature>
<evidence type="ECO:0000259" key="4">
    <source>
        <dbReference type="Pfam" id="PF15665"/>
    </source>
</evidence>
<dbReference type="Proteomes" id="UP000830375">
    <property type="component" value="Unassembled WGS sequence"/>
</dbReference>
<feature type="coiled-coil region" evidence="2">
    <location>
        <begin position="322"/>
        <end position="656"/>
    </location>
</feature>
<feature type="coiled-coil region" evidence="2">
    <location>
        <begin position="827"/>
        <end position="886"/>
    </location>
</feature>
<name>A0ABQ8LU95_LABRO</name>
<feature type="compositionally biased region" description="Pro residues" evidence="3">
    <location>
        <begin position="1057"/>
        <end position="1067"/>
    </location>
</feature>
<dbReference type="InterPro" id="IPR039478">
    <property type="entry name" value="FAM184A/B_N"/>
</dbReference>
<sequence>MATGTGWQPPYSAAPGINPPAAAAASGSGTSPSSTSSHLLYESALTMEYTQDLHLKMSKKIAQLTKVIYALNTKNDEHEDAIQSLKEAHDEEVQHILTEAREKILHYKSKIGDEADLKRRLQSLEESVELHEHMKRQALADFEMYRQRVEDTQLCTEAQHTQRVVSMSREVEEMRHEFEEKLRSFSQVQAQFEQEKRRALEELKSVHRQEVQELLESQQNQSANSSLEQEKLAELHRTELESLMERVEELTQDKVRLVEEYEAKLSKAQGFYERELEAMRRTQQLTTENLLAWKRTEVELRKEFQVQESALQRTLCKLRAELHRAQDEARESRDKTNRLQASLNNAEVTIKELHKQLEEAIQDGEIWVMQLKDTEYELEGSRDRVQQQANEILHKASQIGSLQATQMSHEATIRDLGSEQNRLKEKILQLEEERERLQKQIQTLDEQQHQKILNLEKTLCEEKQNYEMELARVRAKYEEETARLKESQAESVEELKEKHREMRQQFDIRRLSLEEQRNHLQQQLETIREELTTKLNMANQEVSHLKDLVKDSEKNLDTAENHISCLKDGQEKLLIELDATRARVRETSNLLTDLQEEIETQKQQHEARVIAIKTEEKQKMDKITEELDLKWTDALRDELKGLREELTAEHQAEKQVALTQLSQQRDLEMMAARESWQRKISLLKQSLELQMSQSKSALQQLQAQFSQEREHLAQQLQELAMEHQHRECRLQEAHCCAMQDMEEAQQMELTELEDRLKQEQREELHALREAHRQTLEILRQQSDQELQTLRFELEDEGKAMLASLRSELNHLHATAFEHLRQVHLKENNAAKRELDDTIERCKEHEQDLLGRISDLRQEVSCRKNRIADLDHEIHSLNETISTLTKELELKGKEVLRVRSEANLQIRETQIMLSDFNKAQELLKDKISALQILLEGTEEKFRNRESRPEDLQVIAELREMVSEREALVKKLVDDKKFYQLELVNREPGFNKVFNTNPNVGVINPLIKLKSRKPANSFASSPNLSVVAAEGMAGGSVAPACLESVPNSPIHHHELRCNKPPPPPTPPPQADSTRSPRKTEDSTVAPKEQQPQELFSQYFSF</sequence>
<dbReference type="Pfam" id="PF15665">
    <property type="entry name" value="FAM184"/>
    <property type="match status" value="1"/>
</dbReference>
<proteinExistence type="predicted"/>
<organism evidence="5 6">
    <name type="scientific">Labeo rohita</name>
    <name type="common">Indian major carp</name>
    <name type="synonym">Cyprinus rohita</name>
    <dbReference type="NCBI Taxonomy" id="84645"/>
    <lineage>
        <taxon>Eukaryota</taxon>
        <taxon>Metazoa</taxon>
        <taxon>Chordata</taxon>
        <taxon>Craniata</taxon>
        <taxon>Vertebrata</taxon>
        <taxon>Euteleostomi</taxon>
        <taxon>Actinopterygii</taxon>
        <taxon>Neopterygii</taxon>
        <taxon>Teleostei</taxon>
        <taxon>Ostariophysi</taxon>
        <taxon>Cypriniformes</taxon>
        <taxon>Cyprinidae</taxon>
        <taxon>Labeoninae</taxon>
        <taxon>Labeonini</taxon>
        <taxon>Labeo</taxon>
    </lineage>
</organism>
<keyword evidence="6" id="KW-1185">Reference proteome</keyword>
<evidence type="ECO:0000313" key="5">
    <source>
        <dbReference type="EMBL" id="KAI2654215.1"/>
    </source>
</evidence>
<feature type="compositionally biased region" description="Low complexity" evidence="3">
    <location>
        <begin position="13"/>
        <end position="36"/>
    </location>
</feature>
<evidence type="ECO:0000256" key="2">
    <source>
        <dbReference type="SAM" id="Coils"/>
    </source>
</evidence>
<feature type="compositionally biased region" description="Polar residues" evidence="3">
    <location>
        <begin position="1087"/>
        <end position="1099"/>
    </location>
</feature>
<dbReference type="PANTHER" id="PTHR18870:SF10">
    <property type="entry name" value="PROTEIN FAM184A"/>
    <property type="match status" value="1"/>
</dbReference>
<accession>A0ABQ8LU95</accession>
<keyword evidence="1 2" id="KW-0175">Coiled coil</keyword>
<dbReference type="PANTHER" id="PTHR18870">
    <property type="entry name" value="PROTEIN TAG-278-RELATED"/>
    <property type="match status" value="1"/>
</dbReference>